<dbReference type="InterPro" id="IPR023753">
    <property type="entry name" value="FAD/NAD-binding_dom"/>
</dbReference>
<dbReference type="Gene3D" id="3.50.50.60">
    <property type="entry name" value="FAD/NAD(P)-binding domain"/>
    <property type="match status" value="2"/>
</dbReference>
<protein>
    <submittedName>
        <fullName evidence="7">Glutamate synthase, NADH/NADPH, small subunit</fullName>
    </submittedName>
</protein>
<sequence>MGELLGFLKYQRQIGGYRDVNERVRDYHEVMKNLEYGRLRQQAARCMDCGTPFCHALGCPLGNIIPEFNDMVYRGLWREAYDRLELTNNFPEVTGRICPATCESSCTLSINDAPVTIRAIELAIIEMAFENGWVLPQPPRHESGKKVAVVGSGPSGLAAAQQLRRMGHKVTVYEQSSKPGGLLRYGIPEFKLEKRIIDRRLEILQKEGIEFETGVTVGVDISARYLKRKHDAVVLALGSREPRKLPVPGIDNEGIYFALDYLTSVTKHLHGEISDRELISAKGKKVLVIGGGDTGADCVGTANRQGAEKVYQFEIMPKPREWHESWNPQWPDYPRILRTSSSHEEGSDRRWSIKTKQLYGMAGVNVEKGIFCDLDDQLKEVPGTEFTLELDMVLIAAGFVHVEHSRLIKDFAIGLDKQGNIAVDDGLATNTEGIFAAGDAVQGASLVVKAIDMGRRVSDVVDRYLC</sequence>
<keyword evidence="1" id="KW-0028">Amino-acid biosynthesis</keyword>
<dbReference type="NCBIfam" id="TIGR01317">
    <property type="entry name" value="GOGAT_sm_gam"/>
    <property type="match status" value="1"/>
</dbReference>
<comment type="pathway">
    <text evidence="4">Amino-acid biosynthesis.</text>
</comment>
<dbReference type="InterPro" id="IPR028261">
    <property type="entry name" value="DPD_II"/>
</dbReference>
<feature type="domain" description="Dihydroprymidine dehydrogenase" evidence="6">
    <location>
        <begin position="24"/>
        <end position="132"/>
    </location>
</feature>
<dbReference type="GO" id="GO:0016639">
    <property type="term" value="F:oxidoreductase activity, acting on the CH-NH2 group of donors, NAD or NADP as acceptor"/>
    <property type="evidence" value="ECO:0007669"/>
    <property type="project" value="InterPro"/>
</dbReference>
<dbReference type="InterPro" id="IPR009051">
    <property type="entry name" value="Helical_ferredxn"/>
</dbReference>
<accession>E1R1R5</accession>
<dbReference type="HOGENOM" id="CLU_000422_3_1_12"/>
<evidence type="ECO:0000256" key="3">
    <source>
        <dbReference type="ARBA" id="ARBA00023164"/>
    </source>
</evidence>
<organism evidence="7 8">
    <name type="scientific">Sediminispirochaeta smaragdinae (strain DSM 11293 / JCM 15392 / SEBR 4228)</name>
    <name type="common">Spirochaeta smaragdinae</name>
    <dbReference type="NCBI Taxonomy" id="573413"/>
    <lineage>
        <taxon>Bacteria</taxon>
        <taxon>Pseudomonadati</taxon>
        <taxon>Spirochaetota</taxon>
        <taxon>Spirochaetia</taxon>
        <taxon>Spirochaetales</taxon>
        <taxon>Spirochaetaceae</taxon>
        <taxon>Sediminispirochaeta</taxon>
    </lineage>
</organism>
<evidence type="ECO:0000313" key="7">
    <source>
        <dbReference type="EMBL" id="ADK81441.1"/>
    </source>
</evidence>
<keyword evidence="3" id="KW-0314">Glutamate biosynthesis</keyword>
<evidence type="ECO:0000256" key="2">
    <source>
        <dbReference type="ARBA" id="ARBA00023002"/>
    </source>
</evidence>
<dbReference type="SUPFAM" id="SSF46548">
    <property type="entry name" value="alpha-helical ferredoxin"/>
    <property type="match status" value="1"/>
</dbReference>
<dbReference type="PANTHER" id="PTHR43100">
    <property type="entry name" value="GLUTAMATE SYNTHASE [NADPH] SMALL CHAIN"/>
    <property type="match status" value="1"/>
</dbReference>
<feature type="domain" description="FAD/NAD(P)-binding" evidence="5">
    <location>
        <begin position="145"/>
        <end position="454"/>
    </location>
</feature>
<evidence type="ECO:0000259" key="5">
    <source>
        <dbReference type="Pfam" id="PF07992"/>
    </source>
</evidence>
<dbReference type="EMBL" id="CP002116">
    <property type="protein sequence ID" value="ADK81441.1"/>
    <property type="molecule type" value="Genomic_DNA"/>
</dbReference>
<dbReference type="KEGG" id="ssm:Spirs_2326"/>
<dbReference type="InterPro" id="IPR051394">
    <property type="entry name" value="Glutamate_Synthase"/>
</dbReference>
<dbReference type="InterPro" id="IPR006005">
    <property type="entry name" value="Glut_synth_ssu1"/>
</dbReference>
<dbReference type="OrthoDB" id="9803192at2"/>
<proteinExistence type="predicted"/>
<dbReference type="Pfam" id="PF14691">
    <property type="entry name" value="Fer4_20"/>
    <property type="match status" value="1"/>
</dbReference>
<dbReference type="PRINTS" id="PR00419">
    <property type="entry name" value="ADXRDTASE"/>
</dbReference>
<reference evidence="7 8" key="1">
    <citation type="journal article" date="2010" name="Stand. Genomic Sci.">
        <title>Complete genome sequence of Spirochaeta smaragdinae type strain (SEBR 4228).</title>
        <authorList>
            <person name="Mavromatis K."/>
            <person name="Yasawong M."/>
            <person name="Chertkov O."/>
            <person name="Lapidus A."/>
            <person name="Lucas S."/>
            <person name="Nolan M."/>
            <person name="Del Rio T.G."/>
            <person name="Tice H."/>
            <person name="Cheng J.F."/>
            <person name="Pitluck S."/>
            <person name="Liolios K."/>
            <person name="Ivanova N."/>
            <person name="Tapia R."/>
            <person name="Han C."/>
            <person name="Bruce D."/>
            <person name="Goodwin L."/>
            <person name="Pati A."/>
            <person name="Chen A."/>
            <person name="Palaniappan K."/>
            <person name="Land M."/>
            <person name="Hauser L."/>
            <person name="Chang Y.J."/>
            <person name="Jeffries C.D."/>
            <person name="Detter J.C."/>
            <person name="Rohde M."/>
            <person name="Brambilla E."/>
            <person name="Spring S."/>
            <person name="Goker M."/>
            <person name="Sikorski J."/>
            <person name="Woyke T."/>
            <person name="Bristow J."/>
            <person name="Eisen J.A."/>
            <person name="Markowitz V."/>
            <person name="Hugenholtz P."/>
            <person name="Klenk H.P."/>
            <person name="Kyrpides N.C."/>
        </authorList>
    </citation>
    <scope>NUCLEOTIDE SEQUENCE [LARGE SCALE GENOMIC DNA]</scope>
    <source>
        <strain evidence="8">DSM 11293 / JCM 15392 / SEBR 4228</strain>
    </source>
</reference>
<dbReference type="eggNOG" id="COG0493">
    <property type="taxonomic scope" value="Bacteria"/>
</dbReference>
<dbReference type="PANTHER" id="PTHR43100:SF1">
    <property type="entry name" value="GLUTAMATE SYNTHASE [NADPH] SMALL CHAIN"/>
    <property type="match status" value="1"/>
</dbReference>
<evidence type="ECO:0000313" key="8">
    <source>
        <dbReference type="Proteomes" id="UP000002318"/>
    </source>
</evidence>
<gene>
    <name evidence="7" type="ordered locus">Spirs_2326</name>
</gene>
<evidence type="ECO:0000256" key="4">
    <source>
        <dbReference type="ARBA" id="ARBA00029440"/>
    </source>
</evidence>
<keyword evidence="2" id="KW-0560">Oxidoreductase</keyword>
<dbReference type="Proteomes" id="UP000002318">
    <property type="component" value="Chromosome"/>
</dbReference>
<dbReference type="RefSeq" id="WP_013254904.1">
    <property type="nucleotide sequence ID" value="NC_014364.1"/>
</dbReference>
<dbReference type="AlphaFoldDB" id="E1R1R5"/>
<dbReference type="GO" id="GO:0051536">
    <property type="term" value="F:iron-sulfur cluster binding"/>
    <property type="evidence" value="ECO:0007669"/>
    <property type="project" value="InterPro"/>
</dbReference>
<dbReference type="Pfam" id="PF07992">
    <property type="entry name" value="Pyr_redox_2"/>
    <property type="match status" value="1"/>
</dbReference>
<evidence type="ECO:0000259" key="6">
    <source>
        <dbReference type="Pfam" id="PF14691"/>
    </source>
</evidence>
<dbReference type="STRING" id="573413.Spirs_2326"/>
<dbReference type="InterPro" id="IPR036188">
    <property type="entry name" value="FAD/NAD-bd_sf"/>
</dbReference>
<dbReference type="Gene3D" id="1.10.1060.10">
    <property type="entry name" value="Alpha-helical ferredoxin"/>
    <property type="match status" value="1"/>
</dbReference>
<dbReference type="GO" id="GO:0006537">
    <property type="term" value="P:glutamate biosynthetic process"/>
    <property type="evidence" value="ECO:0007669"/>
    <property type="project" value="UniProtKB-KW"/>
</dbReference>
<evidence type="ECO:0000256" key="1">
    <source>
        <dbReference type="ARBA" id="ARBA00022605"/>
    </source>
</evidence>
<dbReference type="SUPFAM" id="SSF51971">
    <property type="entry name" value="Nucleotide-binding domain"/>
    <property type="match status" value="1"/>
</dbReference>
<keyword evidence="8" id="KW-1185">Reference proteome</keyword>
<name>E1R1R5_SEDSS</name>